<protein>
    <submittedName>
        <fullName evidence="2">Sugar or nucleoside kinase, ribokinase family</fullName>
    </submittedName>
</protein>
<evidence type="ECO:0000313" key="3">
    <source>
        <dbReference type="Proteomes" id="UP000199481"/>
    </source>
</evidence>
<dbReference type="Pfam" id="PF00294">
    <property type="entry name" value="PfkB"/>
    <property type="match status" value="1"/>
</dbReference>
<dbReference type="PANTHER" id="PTHR42909:SF4">
    <property type="entry name" value="CARBOHYDRATE KINASE, PFKB FAMILY"/>
    <property type="match status" value="1"/>
</dbReference>
<feature type="domain" description="Carbohydrate kinase PfkB" evidence="1">
    <location>
        <begin position="62"/>
        <end position="342"/>
    </location>
</feature>
<keyword evidence="3" id="KW-1185">Reference proteome</keyword>
<dbReference type="Gene3D" id="1.10.10.10">
    <property type="entry name" value="Winged helix-like DNA-binding domain superfamily/Winged helix DNA-binding domain"/>
    <property type="match status" value="1"/>
</dbReference>
<gene>
    <name evidence="2" type="ORF">SAMN04487752_0983</name>
</gene>
<reference evidence="3" key="1">
    <citation type="submission" date="2016-10" db="EMBL/GenBank/DDBJ databases">
        <authorList>
            <person name="Varghese N."/>
            <person name="Submissions S."/>
        </authorList>
    </citation>
    <scope>NUCLEOTIDE SEQUENCE [LARGE SCALE GENOMIC DNA]</scope>
    <source>
        <strain evidence="3">MPL-11</strain>
    </source>
</reference>
<dbReference type="CDD" id="cd01941">
    <property type="entry name" value="YeiC_kinase_like"/>
    <property type="match status" value="1"/>
</dbReference>
<dbReference type="Gene3D" id="3.40.1190.20">
    <property type="match status" value="1"/>
</dbReference>
<dbReference type="GO" id="GO:0005737">
    <property type="term" value="C:cytoplasm"/>
    <property type="evidence" value="ECO:0007669"/>
    <property type="project" value="TreeGrafter"/>
</dbReference>
<dbReference type="Proteomes" id="UP000199481">
    <property type="component" value="Unassembled WGS sequence"/>
</dbReference>
<dbReference type="GO" id="GO:0004730">
    <property type="term" value="F:pseudouridylate synthase activity"/>
    <property type="evidence" value="ECO:0007669"/>
    <property type="project" value="TreeGrafter"/>
</dbReference>
<dbReference type="RefSeq" id="WP_089975739.1">
    <property type="nucleotide sequence ID" value="NZ_CP084916.1"/>
</dbReference>
<dbReference type="Pfam" id="PF13412">
    <property type="entry name" value="HTH_24"/>
    <property type="match status" value="1"/>
</dbReference>
<dbReference type="GO" id="GO:0016301">
    <property type="term" value="F:kinase activity"/>
    <property type="evidence" value="ECO:0007669"/>
    <property type="project" value="UniProtKB-KW"/>
</dbReference>
<evidence type="ECO:0000259" key="1">
    <source>
        <dbReference type="Pfam" id="PF00294"/>
    </source>
</evidence>
<sequence>MSLNEKEKLILETIRENPFIAQLELANMIGLSRSATANLISGLVRKDYLLGKAYVLNDEEPIICIGGANIDRRYLVKDTLIQGTSNNVLSRTNVGGVARNVAENLGRLEEKVMLFSVAGNDSEWKMIESHSEHFMNIKAVDTIEGCPTGTFMEVIDENGEMVLGLAEVDIFEKMTPDWINKHLSVLKRSKYIIIDLNCPKETTEFLTSFAVKYDVPIVLLTVSVQKLSNLPNYLNGIKMLITKTSESEAHFNMSIKTDEELIHAVKKWLNNGKGPDHVFISKGSTKIAYGSQKEGIHIFNYSSEQNDHYTWGMNEAFCAGLVFNRLQGESLSESIKLGLTNAYHTSQSLYVVRPNLSKNQLQNEYNGCLVDKVFYK</sequence>
<accession>A0A1H0YIY8</accession>
<dbReference type="AlphaFoldDB" id="A0A1H0YIY8"/>
<dbReference type="EMBL" id="FNJW01000008">
    <property type="protein sequence ID" value="SDQ15199.1"/>
    <property type="molecule type" value="Genomic_DNA"/>
</dbReference>
<dbReference type="InterPro" id="IPR036390">
    <property type="entry name" value="WH_DNA-bd_sf"/>
</dbReference>
<evidence type="ECO:0000313" key="2">
    <source>
        <dbReference type="EMBL" id="SDQ15199.1"/>
    </source>
</evidence>
<organism evidence="2 3">
    <name type="scientific">Carnobacterium viridans</name>
    <dbReference type="NCBI Taxonomy" id="174587"/>
    <lineage>
        <taxon>Bacteria</taxon>
        <taxon>Bacillati</taxon>
        <taxon>Bacillota</taxon>
        <taxon>Bacilli</taxon>
        <taxon>Lactobacillales</taxon>
        <taxon>Carnobacteriaceae</taxon>
        <taxon>Carnobacterium</taxon>
    </lineage>
</organism>
<dbReference type="SUPFAM" id="SSF46785">
    <property type="entry name" value="Winged helix' DNA-binding domain"/>
    <property type="match status" value="1"/>
</dbReference>
<dbReference type="InterPro" id="IPR011611">
    <property type="entry name" value="PfkB_dom"/>
</dbReference>
<keyword evidence="2" id="KW-0418">Kinase</keyword>
<dbReference type="GO" id="GO:0016798">
    <property type="term" value="F:hydrolase activity, acting on glycosyl bonds"/>
    <property type="evidence" value="ECO:0007669"/>
    <property type="project" value="TreeGrafter"/>
</dbReference>
<dbReference type="SUPFAM" id="SSF53613">
    <property type="entry name" value="Ribokinase-like"/>
    <property type="match status" value="1"/>
</dbReference>
<dbReference type="PANTHER" id="PTHR42909">
    <property type="entry name" value="ZGC:136858"/>
    <property type="match status" value="1"/>
</dbReference>
<dbReference type="InterPro" id="IPR029056">
    <property type="entry name" value="Ribokinase-like"/>
</dbReference>
<name>A0A1H0YIY8_9LACT</name>
<proteinExistence type="predicted"/>
<dbReference type="InterPro" id="IPR036388">
    <property type="entry name" value="WH-like_DNA-bd_sf"/>
</dbReference>
<dbReference type="OrthoDB" id="9806249at2"/>
<keyword evidence="2" id="KW-0808">Transferase</keyword>